<organism evidence="3 4">
    <name type="scientific">Gymnopus androsaceus JB14</name>
    <dbReference type="NCBI Taxonomy" id="1447944"/>
    <lineage>
        <taxon>Eukaryota</taxon>
        <taxon>Fungi</taxon>
        <taxon>Dikarya</taxon>
        <taxon>Basidiomycota</taxon>
        <taxon>Agaricomycotina</taxon>
        <taxon>Agaricomycetes</taxon>
        <taxon>Agaricomycetidae</taxon>
        <taxon>Agaricales</taxon>
        <taxon>Marasmiineae</taxon>
        <taxon>Omphalotaceae</taxon>
        <taxon>Gymnopus</taxon>
    </lineage>
</organism>
<feature type="compositionally biased region" description="Basic and acidic residues" evidence="1">
    <location>
        <begin position="471"/>
        <end position="512"/>
    </location>
</feature>
<dbReference type="AlphaFoldDB" id="A0A6A4IG93"/>
<dbReference type="InterPro" id="IPR018829">
    <property type="entry name" value="DUF2433"/>
</dbReference>
<reference evidence="3" key="1">
    <citation type="journal article" date="2019" name="Environ. Microbiol.">
        <title>Fungal ecological strategies reflected in gene transcription - a case study of two litter decomposers.</title>
        <authorList>
            <person name="Barbi F."/>
            <person name="Kohler A."/>
            <person name="Barry K."/>
            <person name="Baskaran P."/>
            <person name="Daum C."/>
            <person name="Fauchery L."/>
            <person name="Ihrmark K."/>
            <person name="Kuo A."/>
            <person name="LaButti K."/>
            <person name="Lipzen A."/>
            <person name="Morin E."/>
            <person name="Grigoriev I.V."/>
            <person name="Henrissat B."/>
            <person name="Lindahl B."/>
            <person name="Martin F."/>
        </authorList>
    </citation>
    <scope>NUCLEOTIDE SEQUENCE</scope>
    <source>
        <strain evidence="3">JB14</strain>
    </source>
</reference>
<feature type="compositionally biased region" description="Gly residues" evidence="1">
    <location>
        <begin position="711"/>
        <end position="722"/>
    </location>
</feature>
<evidence type="ECO:0000313" key="3">
    <source>
        <dbReference type="EMBL" id="KAE9408097.1"/>
    </source>
</evidence>
<dbReference type="Gene3D" id="3.30.70.330">
    <property type="match status" value="1"/>
</dbReference>
<dbReference type="OrthoDB" id="3918848at2759"/>
<feature type="compositionally biased region" description="Gly residues" evidence="1">
    <location>
        <begin position="732"/>
        <end position="744"/>
    </location>
</feature>
<dbReference type="InterPro" id="IPR052743">
    <property type="entry name" value="Glutaminase_GtaA"/>
</dbReference>
<feature type="region of interest" description="Disordered" evidence="1">
    <location>
        <begin position="620"/>
        <end position="757"/>
    </location>
</feature>
<dbReference type="InterPro" id="IPR029052">
    <property type="entry name" value="Metallo-depent_PP-like"/>
</dbReference>
<dbReference type="PANTHER" id="PTHR31987">
    <property type="entry name" value="GLUTAMINASE A-RELATED"/>
    <property type="match status" value="1"/>
</dbReference>
<dbReference type="PANTHER" id="PTHR31987:SF11">
    <property type="entry name" value="DUF2433 DOMAIN-CONTAINING PROTEIN"/>
    <property type="match status" value="1"/>
</dbReference>
<dbReference type="Pfam" id="PF10360">
    <property type="entry name" value="DUF2433"/>
    <property type="match status" value="1"/>
</dbReference>
<dbReference type="InterPro" id="IPR012677">
    <property type="entry name" value="Nucleotide-bd_a/b_plait_sf"/>
</dbReference>
<protein>
    <recommendedName>
        <fullName evidence="2">DUF2433 domain-containing protein</fullName>
    </recommendedName>
</protein>
<feature type="region of interest" description="Disordered" evidence="1">
    <location>
        <begin position="369"/>
        <end position="563"/>
    </location>
</feature>
<keyword evidence="4" id="KW-1185">Reference proteome</keyword>
<sequence>MVNTTTQTFDTVHGRILCIADIRGRLSSINDLARQVNAVAVIHTGDFGFFESNSLSRINDRTLRHLTMYSPLIPNAQRTHLLNTATSLRSTVDISLLSEFPLLLSGNLRLSIPVYTVWGACEDVLILEKFRSKGYSIPNLHIIDEATTHLLDLGGVKLRLLGLGGAVVLHKMFDNGDGNATIAGGQGTMWTTTLQLGELVDTAQRVYDPSETRLLITHASPGREGLISQLALVCKADLTISAGLHFRYSSSWNEFSVLADYEGFRTKLLASKESFDKVWESVKTQVDQVVDENQRVLLDKALNVIERIPPPLGAAPTTAAAAQDEPAWKNCWNWNLCDAAYGSLVLDIREGRVNAELKSQGFNYAYRRSATVPPTPTSTNANKPFPAPGPPSKPITPAPGPAASKPVTPAPVLKASSPSPAPSKPTTPAPAPSIKATDRAIPPHLASKPTSGTGTPSLSDAASATGSGTTKDNKDKEKDAAAAKLEKAEREKQKKKEKKERKDKEREKEKAAGAETPNPDDLKSPASATGTLGSGTGTRTPKSAAGGGPAGPNTKPKDRERNPYTIFMRMSVPTNESELREFYAKGVEASGITKIHFPSTTGAGRAQKLAYVEFVDEESMRRGLERGRTGETLNGATPDIKQATDRETRERERAASSASHAVTSPVVAPTGSILPSSPNPNQSQSGSGHNQNQSHSSSGHPGQERSQGSFRGRGGRGGGGFASRGLAAAGLTRGGGPGGAGATGGNANATGAGKGGA</sequence>
<feature type="compositionally biased region" description="Pro residues" evidence="1">
    <location>
        <begin position="419"/>
        <end position="431"/>
    </location>
</feature>
<proteinExistence type="predicted"/>
<dbReference type="Proteomes" id="UP000799118">
    <property type="component" value="Unassembled WGS sequence"/>
</dbReference>
<evidence type="ECO:0000313" key="4">
    <source>
        <dbReference type="Proteomes" id="UP000799118"/>
    </source>
</evidence>
<dbReference type="EMBL" id="ML769392">
    <property type="protein sequence ID" value="KAE9408097.1"/>
    <property type="molecule type" value="Genomic_DNA"/>
</dbReference>
<feature type="compositionally biased region" description="Basic and acidic residues" evidence="1">
    <location>
        <begin position="642"/>
        <end position="654"/>
    </location>
</feature>
<dbReference type="GO" id="GO:0003676">
    <property type="term" value="F:nucleic acid binding"/>
    <property type="evidence" value="ECO:0007669"/>
    <property type="project" value="InterPro"/>
</dbReference>
<feature type="compositionally biased region" description="Basic and acidic residues" evidence="1">
    <location>
        <begin position="620"/>
        <end position="629"/>
    </location>
</feature>
<evidence type="ECO:0000256" key="1">
    <source>
        <dbReference type="SAM" id="MobiDB-lite"/>
    </source>
</evidence>
<feature type="compositionally biased region" description="Pro residues" evidence="1">
    <location>
        <begin position="385"/>
        <end position="400"/>
    </location>
</feature>
<feature type="domain" description="DUF2433" evidence="2">
    <location>
        <begin position="248"/>
        <end position="367"/>
    </location>
</feature>
<dbReference type="InterPro" id="IPR035979">
    <property type="entry name" value="RBD_domain_sf"/>
</dbReference>
<feature type="compositionally biased region" description="Polar residues" evidence="1">
    <location>
        <begin position="448"/>
        <end position="470"/>
    </location>
</feature>
<feature type="compositionally biased region" description="Low complexity" evidence="1">
    <location>
        <begin position="675"/>
        <end position="701"/>
    </location>
</feature>
<accession>A0A6A4IG93</accession>
<dbReference type="SUPFAM" id="SSF54928">
    <property type="entry name" value="RNA-binding domain, RBD"/>
    <property type="match status" value="1"/>
</dbReference>
<evidence type="ECO:0000259" key="2">
    <source>
        <dbReference type="Pfam" id="PF10360"/>
    </source>
</evidence>
<dbReference type="SUPFAM" id="SSF56300">
    <property type="entry name" value="Metallo-dependent phosphatases"/>
    <property type="match status" value="1"/>
</dbReference>
<name>A0A6A4IG93_9AGAR</name>
<gene>
    <name evidence="3" type="ORF">BT96DRAFT_914096</name>
</gene>